<dbReference type="SUPFAM" id="SSF160104">
    <property type="entry name" value="Acetoacetate decarboxylase-like"/>
    <property type="match status" value="1"/>
</dbReference>
<dbReference type="InterPro" id="IPR010451">
    <property type="entry name" value="Acetoacetate_decarboxylase"/>
</dbReference>
<protein>
    <submittedName>
        <fullName evidence="1">Acetoacetate decarboxylase</fullName>
    </submittedName>
</protein>
<dbReference type="RefSeq" id="WP_167460327.1">
    <property type="nucleotide sequence ID" value="NZ_CP046171.1"/>
</dbReference>
<accession>A0A6G9XJU3</accession>
<dbReference type="InterPro" id="IPR023375">
    <property type="entry name" value="ADC_dom_sf"/>
</dbReference>
<dbReference type="Proteomes" id="UP000501705">
    <property type="component" value="Chromosome"/>
</dbReference>
<sequence length="303" mass="33356">MTEFVEVKLGTHAVEVPKGGYFDRYRMRADLDEVARDPQVRSVDYFRSLRKRVMDSPLGETANPTYYYSASILQLTMLAPLDALHDRLPEPLEPLALMPGIGMVAIAVYNYRVSDIDPYREAAVTIPVRPPRHGGSPEIDAAAALANGTAYSYVLSLPVTSEIARVRGVYNYGLPKWLTDVDLDIDRRVTARIGNDDGGTDLAIDLPLPPIEDYPSGTNMTTWTSLTQLDGVWGENRNQTNILSAGSVALPREIELTLGSGRMSDDLRSVHAQQIISASVIREGQLTLYMPLPTSLPTLSKSH</sequence>
<name>A0A6G9XJU3_NOCBR</name>
<organism evidence="1 2">
    <name type="scientific">Nocardia brasiliensis</name>
    <dbReference type="NCBI Taxonomy" id="37326"/>
    <lineage>
        <taxon>Bacteria</taxon>
        <taxon>Bacillati</taxon>
        <taxon>Actinomycetota</taxon>
        <taxon>Actinomycetes</taxon>
        <taxon>Mycobacteriales</taxon>
        <taxon>Nocardiaceae</taxon>
        <taxon>Nocardia</taxon>
    </lineage>
</organism>
<gene>
    <name evidence="1" type="ORF">F5X71_01560</name>
</gene>
<dbReference type="Gene3D" id="2.40.400.10">
    <property type="entry name" value="Acetoacetate decarboxylase-like"/>
    <property type="match status" value="1"/>
</dbReference>
<dbReference type="AlphaFoldDB" id="A0A6G9XJU3"/>
<evidence type="ECO:0000313" key="1">
    <source>
        <dbReference type="EMBL" id="QIS01177.1"/>
    </source>
</evidence>
<dbReference type="Pfam" id="PF06314">
    <property type="entry name" value="ADC"/>
    <property type="match status" value="1"/>
</dbReference>
<evidence type="ECO:0000313" key="2">
    <source>
        <dbReference type="Proteomes" id="UP000501705"/>
    </source>
</evidence>
<dbReference type="EMBL" id="CP046171">
    <property type="protein sequence ID" value="QIS01177.1"/>
    <property type="molecule type" value="Genomic_DNA"/>
</dbReference>
<proteinExistence type="predicted"/>
<dbReference type="GO" id="GO:0016829">
    <property type="term" value="F:lyase activity"/>
    <property type="evidence" value="ECO:0007669"/>
    <property type="project" value="InterPro"/>
</dbReference>
<reference evidence="1 2" key="1">
    <citation type="journal article" date="2019" name="ACS Chem. Biol.">
        <title>Identification and Mobilization of a Cryptic Antibiotic Biosynthesis Gene Locus from a Human-Pathogenic Nocardia Isolate.</title>
        <authorList>
            <person name="Herisse M."/>
            <person name="Ishida K."/>
            <person name="Porter J.L."/>
            <person name="Howden B."/>
            <person name="Hertweck C."/>
            <person name="Stinear T.P."/>
            <person name="Pidot S.J."/>
        </authorList>
    </citation>
    <scope>NUCLEOTIDE SEQUENCE [LARGE SCALE GENOMIC DNA]</scope>
    <source>
        <strain evidence="1 2">AUSMDU00024985</strain>
    </source>
</reference>